<evidence type="ECO:0000256" key="1">
    <source>
        <dbReference type="SAM" id="MobiDB-lite"/>
    </source>
</evidence>
<dbReference type="AlphaFoldDB" id="A0A1R3GQW8"/>
<feature type="region of interest" description="Disordered" evidence="1">
    <location>
        <begin position="1"/>
        <end position="34"/>
    </location>
</feature>
<organism evidence="2 3">
    <name type="scientific">Corchorus olitorius</name>
    <dbReference type="NCBI Taxonomy" id="93759"/>
    <lineage>
        <taxon>Eukaryota</taxon>
        <taxon>Viridiplantae</taxon>
        <taxon>Streptophyta</taxon>
        <taxon>Embryophyta</taxon>
        <taxon>Tracheophyta</taxon>
        <taxon>Spermatophyta</taxon>
        <taxon>Magnoliopsida</taxon>
        <taxon>eudicotyledons</taxon>
        <taxon>Gunneridae</taxon>
        <taxon>Pentapetalae</taxon>
        <taxon>rosids</taxon>
        <taxon>malvids</taxon>
        <taxon>Malvales</taxon>
        <taxon>Malvaceae</taxon>
        <taxon>Grewioideae</taxon>
        <taxon>Apeibeae</taxon>
        <taxon>Corchorus</taxon>
    </lineage>
</organism>
<evidence type="ECO:0000313" key="3">
    <source>
        <dbReference type="Proteomes" id="UP000187203"/>
    </source>
</evidence>
<sequence length="34" mass="3795">MAVPSSRTLKPPPLAFKLSQCDHRRSLSSDLRSI</sequence>
<dbReference type="EMBL" id="AWUE01021886">
    <property type="protein sequence ID" value="OMO60472.1"/>
    <property type="molecule type" value="Genomic_DNA"/>
</dbReference>
<gene>
    <name evidence="2" type="ORF">COLO4_33826</name>
</gene>
<comment type="caution">
    <text evidence="2">The sequence shown here is derived from an EMBL/GenBank/DDBJ whole genome shotgun (WGS) entry which is preliminary data.</text>
</comment>
<evidence type="ECO:0000313" key="2">
    <source>
        <dbReference type="EMBL" id="OMO60472.1"/>
    </source>
</evidence>
<name>A0A1R3GQW8_9ROSI</name>
<dbReference type="Proteomes" id="UP000187203">
    <property type="component" value="Unassembled WGS sequence"/>
</dbReference>
<proteinExistence type="predicted"/>
<reference evidence="3" key="1">
    <citation type="submission" date="2013-09" db="EMBL/GenBank/DDBJ databases">
        <title>Corchorus olitorius genome sequencing.</title>
        <authorList>
            <person name="Alam M."/>
            <person name="Haque M.S."/>
            <person name="Islam M.S."/>
            <person name="Emdad E.M."/>
            <person name="Islam M.M."/>
            <person name="Ahmed B."/>
            <person name="Halim A."/>
            <person name="Hossen Q.M.M."/>
            <person name="Hossain M.Z."/>
            <person name="Ahmed R."/>
            <person name="Khan M.M."/>
            <person name="Islam R."/>
            <person name="Rashid M.M."/>
            <person name="Khan S.A."/>
            <person name="Rahman M.S."/>
            <person name="Alam M."/>
            <person name="Yahiya A.S."/>
            <person name="Khan M.S."/>
            <person name="Azam M.S."/>
            <person name="Haque T."/>
            <person name="Lashkar M.Z.H."/>
            <person name="Akhand A.I."/>
            <person name="Morshed G."/>
            <person name="Roy S."/>
            <person name="Uddin K.S."/>
            <person name="Rabeya T."/>
            <person name="Hossain A.S."/>
            <person name="Chowdhury A."/>
            <person name="Snigdha A.R."/>
            <person name="Mortoza M.S."/>
            <person name="Matin S.A."/>
            <person name="Hoque S.M.E."/>
            <person name="Islam M.K."/>
            <person name="Roy D.K."/>
            <person name="Haider R."/>
            <person name="Moosa M.M."/>
            <person name="Elias S.M."/>
            <person name="Hasan A.M."/>
            <person name="Jahan S."/>
            <person name="Shafiuddin M."/>
            <person name="Mahmood N."/>
            <person name="Shommy N.S."/>
        </authorList>
    </citation>
    <scope>NUCLEOTIDE SEQUENCE [LARGE SCALE GENOMIC DNA]</scope>
    <source>
        <strain evidence="3">cv. O-4</strain>
    </source>
</reference>
<accession>A0A1R3GQW8</accession>
<keyword evidence="3" id="KW-1185">Reference proteome</keyword>
<protein>
    <submittedName>
        <fullName evidence="2">Uncharacterized protein</fullName>
    </submittedName>
</protein>
<feature type="compositionally biased region" description="Basic and acidic residues" evidence="1">
    <location>
        <begin position="20"/>
        <end position="34"/>
    </location>
</feature>